<dbReference type="OrthoDB" id="5771335at2"/>
<dbReference type="Proteomes" id="UP000036102">
    <property type="component" value="Unassembled WGS sequence"/>
</dbReference>
<dbReference type="InterPro" id="IPR039060">
    <property type="entry name" value="Antitox_HigA"/>
</dbReference>
<accession>A0A0J7JDY5</accession>
<dbReference type="EMBL" id="LFBU01000001">
    <property type="protein sequence ID" value="KMQ76031.1"/>
    <property type="molecule type" value="Genomic_DNA"/>
</dbReference>
<dbReference type="GO" id="GO:0001046">
    <property type="term" value="F:core promoter sequence-specific DNA binding"/>
    <property type="evidence" value="ECO:0007669"/>
    <property type="project" value="TreeGrafter"/>
</dbReference>
<dbReference type="PANTHER" id="PTHR40455">
    <property type="entry name" value="ANTITOXIN HIGA"/>
    <property type="match status" value="1"/>
</dbReference>
<reference evidence="1 2" key="1">
    <citation type="submission" date="2015-06" db="EMBL/GenBank/DDBJ databases">
        <title>Marinobacter subterrani, a genetically tractable neutrophilic iron-oxidizing strain isolated from the Soudan Iron Mine.</title>
        <authorList>
            <person name="Bonis B.M."/>
            <person name="Gralnick J.A."/>
        </authorList>
    </citation>
    <scope>NUCLEOTIDE SEQUENCE [LARGE SCALE GENOMIC DNA]</scope>
    <source>
        <strain evidence="1 2">JG233</strain>
    </source>
</reference>
<comment type="caution">
    <text evidence="1">The sequence shown here is derived from an EMBL/GenBank/DDBJ whole genome shotgun (WGS) entry which is preliminary data.</text>
</comment>
<protein>
    <submittedName>
        <fullName evidence="1">Antitoxin component HigA of the HigAB toxin-antitoxin module, contains an N-terminal HTH domain</fullName>
    </submittedName>
</protein>
<evidence type="ECO:0000313" key="1">
    <source>
        <dbReference type="EMBL" id="KMQ76031.1"/>
    </source>
</evidence>
<name>A0A0J7JDY5_9GAMM</name>
<dbReference type="PATRIC" id="fig|1658765.3.peg.2250"/>
<proteinExistence type="predicted"/>
<sequence>MLSPAFVEIRDALAQVPFVAHIETQDDYQQALEMMDQLVDDYDANKLLIEILAASIQRWEDQAAEFSGFNATVAATDRGVAVLKTLMAQHGLGVADLPELGSKGNVSKILNGAEGKKLTRKHMEALGKRFGVPPVLFF</sequence>
<gene>
    <name evidence="1" type="ORF">Msub_12240</name>
</gene>
<dbReference type="STRING" id="1658765.Msub_12240"/>
<dbReference type="PANTHER" id="PTHR40455:SF1">
    <property type="entry name" value="ANTITOXIN HIGA"/>
    <property type="match status" value="1"/>
</dbReference>
<dbReference type="AlphaFoldDB" id="A0A0J7JDY5"/>
<dbReference type="GO" id="GO:0006355">
    <property type="term" value="P:regulation of DNA-templated transcription"/>
    <property type="evidence" value="ECO:0007669"/>
    <property type="project" value="InterPro"/>
</dbReference>
<organism evidence="1 2">
    <name type="scientific">Marinobacter subterrani</name>
    <dbReference type="NCBI Taxonomy" id="1658765"/>
    <lineage>
        <taxon>Bacteria</taxon>
        <taxon>Pseudomonadati</taxon>
        <taxon>Pseudomonadota</taxon>
        <taxon>Gammaproteobacteria</taxon>
        <taxon>Pseudomonadales</taxon>
        <taxon>Marinobacteraceae</taxon>
        <taxon>Marinobacter</taxon>
    </lineage>
</organism>
<keyword evidence="2" id="KW-1185">Reference proteome</keyword>
<dbReference type="RefSeq" id="WP_048496056.1">
    <property type="nucleotide sequence ID" value="NZ_LFBU01000001.1"/>
</dbReference>
<evidence type="ECO:0000313" key="2">
    <source>
        <dbReference type="Proteomes" id="UP000036102"/>
    </source>
</evidence>